<evidence type="ECO:0000313" key="1">
    <source>
        <dbReference type="EMBL" id="TEU31743.1"/>
    </source>
</evidence>
<name>A0AAX2R9G2_BURCE</name>
<comment type="caution">
    <text evidence="1">The sequence shown here is derived from an EMBL/GenBank/DDBJ whole genome shotgun (WGS) entry which is preliminary data.</text>
</comment>
<organism evidence="1 2">
    <name type="scientific">Burkholderia cepacia</name>
    <name type="common">Pseudomonas cepacia</name>
    <dbReference type="NCBI Taxonomy" id="292"/>
    <lineage>
        <taxon>Bacteria</taxon>
        <taxon>Pseudomonadati</taxon>
        <taxon>Pseudomonadota</taxon>
        <taxon>Betaproteobacteria</taxon>
        <taxon>Burkholderiales</taxon>
        <taxon>Burkholderiaceae</taxon>
        <taxon>Burkholderia</taxon>
        <taxon>Burkholderia cepacia complex</taxon>
    </lineage>
</organism>
<dbReference type="AlphaFoldDB" id="A0AAX2R9G2"/>
<dbReference type="Proteomes" id="UP000298234">
    <property type="component" value="Unassembled WGS sequence"/>
</dbReference>
<accession>A0AAX2R9G2</accession>
<evidence type="ECO:0000313" key="2">
    <source>
        <dbReference type="Proteomes" id="UP000298234"/>
    </source>
</evidence>
<dbReference type="EMBL" id="SNSQ01000114">
    <property type="protein sequence ID" value="TEU31743.1"/>
    <property type="molecule type" value="Genomic_DNA"/>
</dbReference>
<proteinExistence type="predicted"/>
<gene>
    <name evidence="1" type="ORF">E3D37_44355</name>
</gene>
<dbReference type="RefSeq" id="WP_134257878.1">
    <property type="nucleotide sequence ID" value="NZ_SNSF01000109.1"/>
</dbReference>
<sequence>MTIQLIEIPFFQLDTNIRKAPLDAAIDALNARLAHAPNVLEVVSIETVWAPRFLGLGAKQTGIRAWCRTRV</sequence>
<reference evidence="1 2" key="1">
    <citation type="submission" date="2019-03" db="EMBL/GenBank/DDBJ databases">
        <title>Burkholderia cepacia outbreak.</title>
        <authorList>
            <person name="Farzana R."/>
            <person name="Walsh T.R."/>
        </authorList>
    </citation>
    <scope>NUCLEOTIDE SEQUENCE [LARGE SCALE GENOMIC DNA]</scope>
    <source>
        <strain evidence="2">d13</strain>
    </source>
</reference>
<protein>
    <submittedName>
        <fullName evidence="1">Uncharacterized protein</fullName>
    </submittedName>
</protein>